<dbReference type="Proteomes" id="UP001240749">
    <property type="component" value="Segment"/>
</dbReference>
<gene>
    <name evidence="1" type="primary">29</name>
    <name evidence="1" type="ORF">SEA_EMOTION_29</name>
</gene>
<evidence type="ECO:0000313" key="1">
    <source>
        <dbReference type="EMBL" id="WGH21378.1"/>
    </source>
</evidence>
<sequence length="32" mass="3441">MGTTDWRTAVLFAAALLLCLVPSVPVLLEVLK</sequence>
<reference evidence="1" key="1">
    <citation type="submission" date="2023-03" db="EMBL/GenBank/DDBJ databases">
        <authorList>
            <person name="Barcik Weissman S.N."/>
            <person name="Chang S."/>
            <person name="Chen D.A."/>
            <person name="Chew B."/>
            <person name="De Jesus J.L."/>
            <person name="Han M.T."/>
            <person name="Hsu T.-Y."/>
            <person name="Rivera W."/>
            <person name="Vu T.L."/>
            <person name="Garza D.R."/>
            <person name="Stephenson J.C."/>
            <person name="Zorawik M."/>
            <person name="Reddi K."/>
            <person name="Freise A.C."/>
            <person name="Furlong K.P."/>
            <person name="Rudner A.D."/>
            <person name="Beyer A.R."/>
            <person name="Chong R.A."/>
            <person name="Edgington N.P."/>
            <person name="Garcia Costas A.M."/>
            <person name="Gibb B.P."/>
            <person name="Klyczek K.K."/>
            <person name="Swerdlow S.J."/>
            <person name="Russell D.A."/>
            <person name="Jacobs-Sera D."/>
            <person name="Hatfull G.F."/>
        </authorList>
    </citation>
    <scope>NUCLEOTIDE SEQUENCE</scope>
</reference>
<accession>A0AA49ERH5</accession>
<organism evidence="1 2">
    <name type="scientific">Arthrobacter phage Emotion</name>
    <dbReference type="NCBI Taxonomy" id="3038361"/>
    <lineage>
        <taxon>Viruses</taxon>
        <taxon>Duplodnaviria</taxon>
        <taxon>Heunggongvirae</taxon>
        <taxon>Uroviricota</taxon>
        <taxon>Caudoviricetes</taxon>
        <taxon>Casidaviridae</taxon>
        <taxon>Emotionvirus</taxon>
        <taxon>Emotionvirus emotion</taxon>
    </lineage>
</organism>
<evidence type="ECO:0000313" key="2">
    <source>
        <dbReference type="Proteomes" id="UP001240749"/>
    </source>
</evidence>
<dbReference type="EMBL" id="OQ709216">
    <property type="protein sequence ID" value="WGH21378.1"/>
    <property type="molecule type" value="Genomic_DNA"/>
</dbReference>
<proteinExistence type="predicted"/>
<protein>
    <submittedName>
        <fullName evidence="1">Uncharacterized protein</fullName>
    </submittedName>
</protein>
<keyword evidence="2" id="KW-1185">Reference proteome</keyword>
<name>A0AA49ERH5_9CAUD</name>